<dbReference type="InterPro" id="IPR035584">
    <property type="entry name" value="PurF_N"/>
</dbReference>
<feature type="binding site" evidence="7">
    <location>
        <position position="401"/>
    </location>
    <ligand>
        <name>[4Fe-4S] cluster</name>
        <dbReference type="ChEBI" id="CHEBI:49883"/>
    </ligand>
</feature>
<feature type="binding site" evidence="7">
    <location>
        <position position="302"/>
    </location>
    <ligand>
        <name>Mg(2+)</name>
        <dbReference type="ChEBI" id="CHEBI:18420"/>
    </ligand>
</feature>
<evidence type="ECO:0000256" key="8">
    <source>
        <dbReference type="PIRNR" id="PIRNR000485"/>
    </source>
</evidence>
<dbReference type="InterPro" id="IPR029057">
    <property type="entry name" value="PRTase-like"/>
</dbReference>
<dbReference type="Gene3D" id="3.60.20.10">
    <property type="entry name" value="Glutamine Phosphoribosylpyrophosphate, subunit 1, domain 1"/>
    <property type="match status" value="1"/>
</dbReference>
<dbReference type="CDD" id="cd00715">
    <property type="entry name" value="GPATase_N"/>
    <property type="match status" value="1"/>
</dbReference>
<keyword evidence="7" id="KW-0479">Metal-binding</keyword>
<keyword evidence="4 7" id="KW-0808">Transferase</keyword>
<proteinExistence type="inferred from homology"/>
<feature type="binding site" evidence="7">
    <location>
        <position position="452"/>
    </location>
    <ligand>
        <name>[4Fe-4S] cluster</name>
        <dbReference type="ChEBI" id="CHEBI:49883"/>
    </ligand>
</feature>
<feature type="binding site" evidence="7">
    <location>
        <position position="365"/>
    </location>
    <ligand>
        <name>Mg(2+)</name>
        <dbReference type="ChEBI" id="CHEBI:18420"/>
    </ligand>
</feature>
<keyword evidence="7" id="KW-0411">Iron-sulfur</keyword>
<sequence>MLKGDGRLSHDLDSLDRAPKDACGVFGVWAPGEDVSKLTYYGLYALQHRGQESAGIAVSEGSRILVYKDMGLVSQVFDESILGTLRGHVAIGHCRYSTTGSSVWENAQPTLSSTEQGGLALAHNGNLINTGELSLRLPPDVIRATTDTEVLTALLAQDRAQSIEEAAAELLPQVKGAYSLVWMNETTLFAARDPQGIRPLVLGRLERGWVVASETAALDIVGATFVREIEPGELLTIDERGVRSRRFAAAAPKGCLFEYVYLARPDTTIAGRGVQATRVEVGRQLAREHPVDADLVIPTPESGTPAAIGYAEQSGIPYGQGLVKNSYVGRTFIQPSQTIRQLGIRLKLNPLREVIQGKRLIVVDDSIVRGNTQRAIVKMLREAGATEVHVRISSPPVAWPCFYGIDFATRAELIAGSLSVEEIRASLGADSLGYISLEGLTQATTIPAERLCRACFTGEYPIAIDQDQVGKYVLEGQL</sequence>
<comment type="similarity">
    <text evidence="2 7 8">In the C-terminal section; belongs to the purine/pyrimidine phosphoribosyltransferase family.</text>
</comment>
<feature type="binding site" evidence="7">
    <location>
        <position position="364"/>
    </location>
    <ligand>
        <name>Mg(2+)</name>
        <dbReference type="ChEBI" id="CHEBI:18420"/>
    </ligand>
</feature>
<evidence type="ECO:0000256" key="5">
    <source>
        <dbReference type="ARBA" id="ARBA00022755"/>
    </source>
</evidence>
<comment type="cofactor">
    <cofactor evidence="7">
        <name>Mg(2+)</name>
        <dbReference type="ChEBI" id="CHEBI:18420"/>
    </cofactor>
    <text evidence="7">Binds 1 Mg(2+) ion per subunit.</text>
</comment>
<reference evidence="10 11" key="1">
    <citation type="submission" date="2024-06" db="EMBL/GenBank/DDBJ databases">
        <title>The Natural Products Discovery Center: Release of the First 8490 Sequenced Strains for Exploring Actinobacteria Biosynthetic Diversity.</title>
        <authorList>
            <person name="Kalkreuter E."/>
            <person name="Kautsar S.A."/>
            <person name="Yang D."/>
            <person name="Bader C.D."/>
            <person name="Teijaro C.N."/>
            <person name="Fluegel L."/>
            <person name="Davis C.M."/>
            <person name="Simpson J.R."/>
            <person name="Lauterbach L."/>
            <person name="Steele A.D."/>
            <person name="Gui C."/>
            <person name="Meng S."/>
            <person name="Li G."/>
            <person name="Viehrig K."/>
            <person name="Ye F."/>
            <person name="Su P."/>
            <person name="Kiefer A.F."/>
            <person name="Nichols A."/>
            <person name="Cepeda A.J."/>
            <person name="Yan W."/>
            <person name="Fan B."/>
            <person name="Jiang Y."/>
            <person name="Adhikari A."/>
            <person name="Zheng C.-J."/>
            <person name="Schuster L."/>
            <person name="Cowan T.M."/>
            <person name="Smanski M.J."/>
            <person name="Chevrette M.G."/>
            <person name="De Carvalho L.P.S."/>
            <person name="Shen B."/>
        </authorList>
    </citation>
    <scope>NUCLEOTIDE SEQUENCE [LARGE SCALE GENOMIC DNA]</scope>
    <source>
        <strain evidence="10 11">NPDC050100</strain>
    </source>
</reference>
<dbReference type="InterPro" id="IPR017932">
    <property type="entry name" value="GATase_2_dom"/>
</dbReference>
<keyword evidence="6 7" id="KW-0315">Glutamine amidotransferase</keyword>
<dbReference type="Gene3D" id="3.40.50.2020">
    <property type="match status" value="1"/>
</dbReference>
<dbReference type="PANTHER" id="PTHR11907">
    <property type="entry name" value="AMIDOPHOSPHORIBOSYLTRANSFERASE"/>
    <property type="match status" value="1"/>
</dbReference>
<dbReference type="HAMAP" id="MF_01931">
    <property type="entry name" value="PurF"/>
    <property type="match status" value="1"/>
</dbReference>
<comment type="caution">
    <text evidence="10">The sequence shown here is derived from an EMBL/GenBank/DDBJ whole genome shotgun (WGS) entry which is preliminary data.</text>
</comment>
<feature type="binding site" evidence="7">
    <location>
        <position position="455"/>
    </location>
    <ligand>
        <name>[4Fe-4S] cluster</name>
        <dbReference type="ChEBI" id="CHEBI:49883"/>
    </ligand>
</feature>
<evidence type="ECO:0000256" key="4">
    <source>
        <dbReference type="ARBA" id="ARBA00022679"/>
    </source>
</evidence>
<evidence type="ECO:0000256" key="7">
    <source>
        <dbReference type="HAMAP-Rule" id="MF_01931"/>
    </source>
</evidence>
<evidence type="ECO:0000256" key="6">
    <source>
        <dbReference type="ARBA" id="ARBA00022962"/>
    </source>
</evidence>
<dbReference type="InterPro" id="IPR000836">
    <property type="entry name" value="PRTase_dom"/>
</dbReference>
<feature type="domain" description="Glutamine amidotransferase type-2" evidence="9">
    <location>
        <begin position="23"/>
        <end position="240"/>
    </location>
</feature>
<evidence type="ECO:0000313" key="10">
    <source>
        <dbReference type="EMBL" id="MEV0972844.1"/>
    </source>
</evidence>
<dbReference type="PROSITE" id="PS51278">
    <property type="entry name" value="GATASE_TYPE_2"/>
    <property type="match status" value="1"/>
</dbReference>
<dbReference type="CDD" id="cd06223">
    <property type="entry name" value="PRTases_typeI"/>
    <property type="match status" value="1"/>
</dbReference>
<comment type="cofactor">
    <cofactor evidence="7">
        <name>[4Fe-4S] cluster</name>
        <dbReference type="ChEBI" id="CHEBI:49883"/>
    </cofactor>
    <text evidence="7">Binds 1 [4Fe-4S] cluster per subunit.</text>
</comment>
<name>A0ABV3GMI4_MICGL</name>
<dbReference type="GO" id="GO:0004044">
    <property type="term" value="F:amidophosphoribosyltransferase activity"/>
    <property type="evidence" value="ECO:0007669"/>
    <property type="project" value="UniProtKB-EC"/>
</dbReference>
<keyword evidence="7" id="KW-0460">Magnesium</keyword>
<keyword evidence="11" id="KW-1185">Reference proteome</keyword>
<dbReference type="Proteomes" id="UP001551675">
    <property type="component" value="Unassembled WGS sequence"/>
</dbReference>
<keyword evidence="5 7" id="KW-0658">Purine biosynthesis</keyword>
<dbReference type="InterPro" id="IPR005854">
    <property type="entry name" value="PurF"/>
</dbReference>
<evidence type="ECO:0000256" key="1">
    <source>
        <dbReference type="ARBA" id="ARBA00005209"/>
    </source>
</evidence>
<evidence type="ECO:0000256" key="3">
    <source>
        <dbReference type="ARBA" id="ARBA00022676"/>
    </source>
</evidence>
<feature type="binding site" evidence="7">
    <location>
        <position position="255"/>
    </location>
    <ligand>
        <name>[4Fe-4S] cluster</name>
        <dbReference type="ChEBI" id="CHEBI:49883"/>
    </ligand>
</feature>
<dbReference type="EC" id="2.4.2.14" evidence="7"/>
<dbReference type="PIRSF" id="PIRSF000485">
    <property type="entry name" value="Amd_phspho_trans"/>
    <property type="match status" value="1"/>
</dbReference>
<dbReference type="InterPro" id="IPR029055">
    <property type="entry name" value="Ntn_hydrolases_N"/>
</dbReference>
<keyword evidence="7" id="KW-0004">4Fe-4S</keyword>
<dbReference type="RefSeq" id="WP_061260037.1">
    <property type="nucleotide sequence ID" value="NZ_JBFALK010000018.1"/>
</dbReference>
<comment type="pathway">
    <text evidence="1 7 8">Purine metabolism; IMP biosynthesis via de novo pathway; N(1)-(5-phospho-D-ribosyl)glycinamide from 5-phospho-alpha-D-ribose 1-diphosphate: step 1/2.</text>
</comment>
<dbReference type="SUPFAM" id="SSF56235">
    <property type="entry name" value="N-terminal nucleophile aminohydrolases (Ntn hydrolases)"/>
    <property type="match status" value="1"/>
</dbReference>
<accession>A0ABV3GMI4</accession>
<gene>
    <name evidence="7 10" type="primary">purF</name>
    <name evidence="10" type="ORF">AB0I59_29925</name>
</gene>
<dbReference type="EMBL" id="JBFALK010000018">
    <property type="protein sequence ID" value="MEV0972844.1"/>
    <property type="molecule type" value="Genomic_DNA"/>
</dbReference>
<organism evidence="10 11">
    <name type="scientific">Microtetraspora glauca</name>
    <dbReference type="NCBI Taxonomy" id="1996"/>
    <lineage>
        <taxon>Bacteria</taxon>
        <taxon>Bacillati</taxon>
        <taxon>Actinomycetota</taxon>
        <taxon>Actinomycetes</taxon>
        <taxon>Streptosporangiales</taxon>
        <taxon>Streptosporangiaceae</taxon>
        <taxon>Microtetraspora</taxon>
    </lineage>
</organism>
<dbReference type="Pfam" id="PF13522">
    <property type="entry name" value="GATase_6"/>
    <property type="match status" value="1"/>
</dbReference>
<comment type="catalytic activity">
    <reaction evidence="7 8">
        <text>5-phospho-beta-D-ribosylamine + L-glutamate + diphosphate = 5-phospho-alpha-D-ribose 1-diphosphate + L-glutamine + H2O</text>
        <dbReference type="Rhea" id="RHEA:14905"/>
        <dbReference type="ChEBI" id="CHEBI:15377"/>
        <dbReference type="ChEBI" id="CHEBI:29985"/>
        <dbReference type="ChEBI" id="CHEBI:33019"/>
        <dbReference type="ChEBI" id="CHEBI:58017"/>
        <dbReference type="ChEBI" id="CHEBI:58359"/>
        <dbReference type="ChEBI" id="CHEBI:58681"/>
        <dbReference type="EC" id="2.4.2.14"/>
    </reaction>
</comment>
<protein>
    <recommendedName>
        <fullName evidence="7">Amidophosphoribosyltransferase</fullName>
        <shortName evidence="7">ATase</shortName>
        <ecNumber evidence="7">2.4.2.14</ecNumber>
    </recommendedName>
    <alternativeName>
        <fullName evidence="7">Glutamine phosphoribosylpyrophosphate amidotransferase</fullName>
        <shortName evidence="7">GPATase</shortName>
    </alternativeName>
</protein>
<keyword evidence="3 7" id="KW-0328">Glycosyltransferase</keyword>
<evidence type="ECO:0000256" key="2">
    <source>
        <dbReference type="ARBA" id="ARBA00010138"/>
    </source>
</evidence>
<keyword evidence="7" id="KW-0408">Iron</keyword>
<dbReference type="NCBIfam" id="TIGR01134">
    <property type="entry name" value="purF"/>
    <property type="match status" value="1"/>
</dbReference>
<dbReference type="SUPFAM" id="SSF53271">
    <property type="entry name" value="PRTase-like"/>
    <property type="match status" value="1"/>
</dbReference>
<comment type="function">
    <text evidence="7">Catalyzes the formation of phosphoribosylamine from phosphoribosylpyrophosphate (PRPP) and glutamine.</text>
</comment>
<feature type="active site" description="Nucleophile" evidence="7">
    <location>
        <position position="23"/>
    </location>
</feature>
<evidence type="ECO:0000313" key="11">
    <source>
        <dbReference type="Proteomes" id="UP001551675"/>
    </source>
</evidence>
<evidence type="ECO:0000259" key="9">
    <source>
        <dbReference type="PROSITE" id="PS51278"/>
    </source>
</evidence>